<name>A0A8K0MIU2_9ROSA</name>
<dbReference type="Proteomes" id="UP000796880">
    <property type="component" value="Unassembled WGS sequence"/>
</dbReference>
<dbReference type="OrthoDB" id="9986677at2759"/>
<dbReference type="EMBL" id="VOIH02000005">
    <property type="protein sequence ID" value="KAF3447457.1"/>
    <property type="molecule type" value="Genomic_DNA"/>
</dbReference>
<accession>A0A8K0MIU2</accession>
<reference evidence="2" key="1">
    <citation type="submission" date="2020-03" db="EMBL/GenBank/DDBJ databases">
        <title>A high-quality chromosome-level genome assembly of a woody plant with both climbing and erect habits, Rhamnella rubrinervis.</title>
        <authorList>
            <person name="Lu Z."/>
            <person name="Yang Y."/>
            <person name="Zhu X."/>
            <person name="Sun Y."/>
        </authorList>
    </citation>
    <scope>NUCLEOTIDE SEQUENCE</scope>
    <source>
        <strain evidence="2">BYM</strain>
        <tissue evidence="2">Leaf</tissue>
    </source>
</reference>
<evidence type="ECO:0000313" key="3">
    <source>
        <dbReference type="Proteomes" id="UP000796880"/>
    </source>
</evidence>
<proteinExistence type="predicted"/>
<dbReference type="InterPro" id="IPR004648">
    <property type="entry name" value="Oligpept_transpt"/>
</dbReference>
<keyword evidence="1" id="KW-1133">Transmembrane helix</keyword>
<dbReference type="AlphaFoldDB" id="A0A8K0MIU2"/>
<protein>
    <submittedName>
        <fullName evidence="2">Uncharacterized protein</fullName>
    </submittedName>
</protein>
<sequence>MIVNENLELDKVQYDKFGRIRMSVLFALSYGFRFAAIASIPIHVALFHGRTSKCHGGVSDSQLLLPLSSPFLLKSQVPPPIRYRKKWWQRYSYPLSEALNARVAFMAVLLHFTLGMENKDLHWWGSNPDIDTEHCELATCPTVKGILVEGRR</sequence>
<evidence type="ECO:0000256" key="1">
    <source>
        <dbReference type="SAM" id="Phobius"/>
    </source>
</evidence>
<evidence type="ECO:0000313" key="2">
    <source>
        <dbReference type="EMBL" id="KAF3447457.1"/>
    </source>
</evidence>
<dbReference type="GO" id="GO:0055085">
    <property type="term" value="P:transmembrane transport"/>
    <property type="evidence" value="ECO:0007669"/>
    <property type="project" value="InterPro"/>
</dbReference>
<feature type="transmembrane region" description="Helical" evidence="1">
    <location>
        <begin position="20"/>
        <end position="46"/>
    </location>
</feature>
<gene>
    <name evidence="2" type="ORF">FNV43_RR12643</name>
</gene>
<keyword evidence="3" id="KW-1185">Reference proteome</keyword>
<keyword evidence="1" id="KW-0472">Membrane</keyword>
<dbReference type="PANTHER" id="PTHR22601">
    <property type="entry name" value="ISP4 LIKE PROTEIN"/>
    <property type="match status" value="1"/>
</dbReference>
<keyword evidence="1" id="KW-0812">Transmembrane</keyword>
<organism evidence="2 3">
    <name type="scientific">Rhamnella rubrinervis</name>
    <dbReference type="NCBI Taxonomy" id="2594499"/>
    <lineage>
        <taxon>Eukaryota</taxon>
        <taxon>Viridiplantae</taxon>
        <taxon>Streptophyta</taxon>
        <taxon>Embryophyta</taxon>
        <taxon>Tracheophyta</taxon>
        <taxon>Spermatophyta</taxon>
        <taxon>Magnoliopsida</taxon>
        <taxon>eudicotyledons</taxon>
        <taxon>Gunneridae</taxon>
        <taxon>Pentapetalae</taxon>
        <taxon>rosids</taxon>
        <taxon>fabids</taxon>
        <taxon>Rosales</taxon>
        <taxon>Rhamnaceae</taxon>
        <taxon>rhamnoid group</taxon>
        <taxon>Rhamneae</taxon>
        <taxon>Rhamnella</taxon>
    </lineage>
</organism>
<comment type="caution">
    <text evidence="2">The sequence shown here is derived from an EMBL/GenBank/DDBJ whole genome shotgun (WGS) entry which is preliminary data.</text>
</comment>